<dbReference type="Pfam" id="PF24576">
    <property type="entry name" value="IR75A_N"/>
    <property type="match status" value="1"/>
</dbReference>
<dbReference type="GO" id="GO:0001667">
    <property type="term" value="P:ameboidal-type cell migration"/>
    <property type="evidence" value="ECO:0007669"/>
    <property type="project" value="UniProtKB-ARBA"/>
</dbReference>
<evidence type="ECO:0000313" key="8">
    <source>
        <dbReference type="Proteomes" id="UP001353858"/>
    </source>
</evidence>
<evidence type="ECO:0000259" key="6">
    <source>
        <dbReference type="Pfam" id="PF24576"/>
    </source>
</evidence>
<dbReference type="InterPro" id="IPR003578">
    <property type="entry name" value="Small_GTPase_Rho"/>
</dbReference>
<dbReference type="FunFam" id="3.40.50.300:FF:001600">
    <property type="entry name" value="RhoU, isoform B"/>
    <property type="match status" value="1"/>
</dbReference>
<dbReference type="PROSITE" id="PS51420">
    <property type="entry name" value="RHO"/>
    <property type="match status" value="1"/>
</dbReference>
<keyword evidence="2" id="KW-0547">Nucleotide-binding</keyword>
<dbReference type="GO" id="GO:0016020">
    <property type="term" value="C:membrane"/>
    <property type="evidence" value="ECO:0007669"/>
    <property type="project" value="InterPro"/>
</dbReference>
<dbReference type="GO" id="GO:0035099">
    <property type="term" value="P:hemocyte migration"/>
    <property type="evidence" value="ECO:0007669"/>
    <property type="project" value="UniProtKB-ARBA"/>
</dbReference>
<keyword evidence="4" id="KW-0812">Transmembrane</keyword>
<dbReference type="Pfam" id="PF00060">
    <property type="entry name" value="Lig_chan"/>
    <property type="match status" value="1"/>
</dbReference>
<dbReference type="Gene3D" id="3.40.190.10">
    <property type="entry name" value="Periplasmic binding protein-like II"/>
    <property type="match status" value="1"/>
</dbReference>
<dbReference type="PROSITE" id="PS51421">
    <property type="entry name" value="RAS"/>
    <property type="match status" value="1"/>
</dbReference>
<dbReference type="SMART" id="SM00175">
    <property type="entry name" value="RAB"/>
    <property type="match status" value="1"/>
</dbReference>
<dbReference type="GO" id="GO:0005525">
    <property type="term" value="F:GTP binding"/>
    <property type="evidence" value="ECO:0007669"/>
    <property type="project" value="UniProtKB-KW"/>
</dbReference>
<evidence type="ECO:0000256" key="2">
    <source>
        <dbReference type="ARBA" id="ARBA00022741"/>
    </source>
</evidence>
<dbReference type="InterPro" id="IPR057074">
    <property type="entry name" value="IR75A_N"/>
</dbReference>
<dbReference type="Gene3D" id="1.10.287.70">
    <property type="match status" value="1"/>
</dbReference>
<protein>
    <submittedName>
        <fullName evidence="7">Uncharacterized protein</fullName>
    </submittedName>
</protein>
<dbReference type="GO" id="GO:0035006">
    <property type="term" value="P:melanization defense response"/>
    <property type="evidence" value="ECO:0007669"/>
    <property type="project" value="UniProtKB-ARBA"/>
</dbReference>
<dbReference type="InterPro" id="IPR001806">
    <property type="entry name" value="Small_GTPase"/>
</dbReference>
<dbReference type="GO" id="GO:0003006">
    <property type="term" value="P:developmental process involved in reproduction"/>
    <property type="evidence" value="ECO:0007669"/>
    <property type="project" value="UniProtKB-ARBA"/>
</dbReference>
<evidence type="ECO:0000259" key="5">
    <source>
        <dbReference type="Pfam" id="PF00060"/>
    </source>
</evidence>
<evidence type="ECO:0000256" key="1">
    <source>
        <dbReference type="ARBA" id="ARBA00008685"/>
    </source>
</evidence>
<dbReference type="Pfam" id="PF00071">
    <property type="entry name" value="Ras"/>
    <property type="match status" value="1"/>
</dbReference>
<accession>A0AAN7P686</accession>
<organism evidence="7 8">
    <name type="scientific">Aquatica leii</name>
    <dbReference type="NCBI Taxonomy" id="1421715"/>
    <lineage>
        <taxon>Eukaryota</taxon>
        <taxon>Metazoa</taxon>
        <taxon>Ecdysozoa</taxon>
        <taxon>Arthropoda</taxon>
        <taxon>Hexapoda</taxon>
        <taxon>Insecta</taxon>
        <taxon>Pterygota</taxon>
        <taxon>Neoptera</taxon>
        <taxon>Endopterygota</taxon>
        <taxon>Coleoptera</taxon>
        <taxon>Polyphaga</taxon>
        <taxon>Elateriformia</taxon>
        <taxon>Elateroidea</taxon>
        <taxon>Lampyridae</taxon>
        <taxon>Luciolinae</taxon>
        <taxon>Aquatica</taxon>
    </lineage>
</organism>
<dbReference type="NCBIfam" id="TIGR00231">
    <property type="entry name" value="small_GTP"/>
    <property type="match status" value="1"/>
</dbReference>
<feature type="domain" description="Ionotropic glutamate receptor C-terminal" evidence="5">
    <location>
        <begin position="490"/>
        <end position="594"/>
    </location>
</feature>
<keyword evidence="8" id="KW-1185">Reference proteome</keyword>
<feature type="transmembrane region" description="Helical" evidence="4">
    <location>
        <begin position="556"/>
        <end position="580"/>
    </location>
</feature>
<dbReference type="SUPFAM" id="SSF53850">
    <property type="entry name" value="Periplasmic binding protein-like II"/>
    <property type="match status" value="1"/>
</dbReference>
<feature type="transmembrane region" description="Helical" evidence="4">
    <location>
        <begin position="745"/>
        <end position="769"/>
    </location>
</feature>
<evidence type="ECO:0000313" key="7">
    <source>
        <dbReference type="EMBL" id="KAK4875346.1"/>
    </source>
</evidence>
<keyword evidence="4" id="KW-0472">Membrane</keyword>
<dbReference type="GO" id="GO:0007264">
    <property type="term" value="P:small GTPase-mediated signal transduction"/>
    <property type="evidence" value="ECO:0007669"/>
    <property type="project" value="InterPro"/>
</dbReference>
<dbReference type="SUPFAM" id="SSF52540">
    <property type="entry name" value="P-loop containing nucleoside triphosphate hydrolases"/>
    <property type="match status" value="1"/>
</dbReference>
<feature type="transmembrane region" description="Helical" evidence="4">
    <location>
        <begin position="490"/>
        <end position="510"/>
    </location>
</feature>
<comment type="caution">
    <text evidence="7">The sequence shown here is derived from an EMBL/GenBank/DDBJ whole genome shotgun (WGS) entry which is preliminary data.</text>
</comment>
<dbReference type="InterPro" id="IPR027417">
    <property type="entry name" value="P-loop_NTPase"/>
</dbReference>
<dbReference type="PRINTS" id="PR00449">
    <property type="entry name" value="RASTRNSFRMNG"/>
</dbReference>
<sequence length="774" mass="87893">MTPQATLNLNYTKQPLLKEQSMPTMLFKKKKTKVEKENRKCKIKCVLVGDKAVGKTSLAVSYSNDTFPHEYIPTAYDNYNVVVQVDGRPIRVELCDTAGEDELNPLRSLCYPGTDVFMLCFSLVRPSSFYSAYTRWADELQRLEAAVVLVGTQADLLNNSEVLQKLRRYGEVPISTEQAENLAERLNAPYVQTSAKTCNQLKAAFDEAIILALKKKKKKSVNLMKMLSHKGIASSIHSPGIHPIPNPFPPNHALLIIDLQCNHTFEFLLQANEENLFSSPYRWFLINHNADLTEITTLLTTFKILVDSDVTLTHWNENSFDLVKVYKLEQTGSLVKEKFGCWNIENSLVAKEWKLIERKRLGKIVLNTSIVILHNDTLNHLIDYKYRHIDTISKLSYILLQHLSDILNVTYKYIVQNTWGYKINDYDWNGMTGDLQRKDAVIGGTVGFVKADRIPIVDYVGMTIPTRSKFIFRQPKLSYIQNVYILPFNWKVWISVCGLVLFIIVALYCATKWEWTRSKRDTVNTKLSLVDSVLVAFGAVCQQGSSTVPSNASGRIITILMLISLMFIYTAYSANIVALLQSSSNSIRSLSDLLYSPLSVGVDDNTFNRFYFQNATEPIRKAIYERKVAPPKQNPNFFSVKEGINLMRNGHFAFHVETGVGYKFILETFEEHEKCGLSEIQFLQVSDPALAIQKNSSYKKLIKIGLMQIREAGLQSREVSLLYTKKPTCVNRASNFISVSIVDCYFAAAVAFSGIMLSLTILLLEVVFYQMHKN</sequence>
<dbReference type="AlphaFoldDB" id="A0AAN7P686"/>
<dbReference type="Proteomes" id="UP001353858">
    <property type="component" value="Unassembled WGS sequence"/>
</dbReference>
<name>A0AAN7P686_9COLE</name>
<dbReference type="InterPro" id="IPR001320">
    <property type="entry name" value="Iontro_rcpt_C"/>
</dbReference>
<evidence type="ECO:0000256" key="3">
    <source>
        <dbReference type="ARBA" id="ARBA00023134"/>
    </source>
</evidence>
<evidence type="ECO:0000256" key="4">
    <source>
        <dbReference type="SAM" id="Phobius"/>
    </source>
</evidence>
<dbReference type="GO" id="GO:0015276">
    <property type="term" value="F:ligand-gated monoatomic ion channel activity"/>
    <property type="evidence" value="ECO:0007669"/>
    <property type="project" value="InterPro"/>
</dbReference>
<proteinExistence type="inferred from homology"/>
<feature type="domain" description="Ionotropic receptor 75a N-terminal" evidence="6">
    <location>
        <begin position="257"/>
        <end position="371"/>
    </location>
</feature>
<comment type="similarity">
    <text evidence="1">Belongs to the glutamate-gated ion channel (TC 1.A.10.1) family.</text>
</comment>
<dbReference type="GO" id="GO:0003924">
    <property type="term" value="F:GTPase activity"/>
    <property type="evidence" value="ECO:0007669"/>
    <property type="project" value="InterPro"/>
</dbReference>
<dbReference type="SMART" id="SM00174">
    <property type="entry name" value="RHO"/>
    <property type="match status" value="1"/>
</dbReference>
<gene>
    <name evidence="7" type="ORF">RN001_011768</name>
</gene>
<dbReference type="PROSITE" id="PS51419">
    <property type="entry name" value="RAB"/>
    <property type="match status" value="1"/>
</dbReference>
<keyword evidence="3" id="KW-0342">GTP-binding</keyword>
<dbReference type="InterPro" id="IPR005225">
    <property type="entry name" value="Small_GTP-bd"/>
</dbReference>
<keyword evidence="4" id="KW-1133">Transmembrane helix</keyword>
<dbReference type="GO" id="GO:0022412">
    <property type="term" value="P:cellular process involved in reproduction in multicellular organism"/>
    <property type="evidence" value="ECO:0007669"/>
    <property type="project" value="UniProtKB-ARBA"/>
</dbReference>
<dbReference type="EMBL" id="JARPUR010000005">
    <property type="protein sequence ID" value="KAK4875346.1"/>
    <property type="molecule type" value="Genomic_DNA"/>
</dbReference>
<dbReference type="PANTHER" id="PTHR24072">
    <property type="entry name" value="RHO FAMILY GTPASE"/>
    <property type="match status" value="1"/>
</dbReference>
<dbReference type="SMART" id="SM00173">
    <property type="entry name" value="RAS"/>
    <property type="match status" value="1"/>
</dbReference>
<reference evidence="8" key="1">
    <citation type="submission" date="2023-01" db="EMBL/GenBank/DDBJ databases">
        <title>Key to firefly adult light organ development and bioluminescence: homeobox transcription factors regulate luciferase expression and transportation to peroxisome.</title>
        <authorList>
            <person name="Fu X."/>
        </authorList>
    </citation>
    <scope>NUCLEOTIDE SEQUENCE [LARGE SCALE GENOMIC DNA]</scope>
</reference>
<dbReference type="Gene3D" id="3.40.50.300">
    <property type="entry name" value="P-loop containing nucleotide triphosphate hydrolases"/>
    <property type="match status" value="1"/>
</dbReference>